<evidence type="ECO:0000256" key="1">
    <source>
        <dbReference type="SAM" id="Phobius"/>
    </source>
</evidence>
<dbReference type="EMBL" id="BPLR01019605">
    <property type="protein sequence ID" value="GIX69653.1"/>
    <property type="molecule type" value="Genomic_DNA"/>
</dbReference>
<organism evidence="2 3">
    <name type="scientific">Caerostris extrusa</name>
    <name type="common">Bark spider</name>
    <name type="synonym">Caerostris bankana</name>
    <dbReference type="NCBI Taxonomy" id="172846"/>
    <lineage>
        <taxon>Eukaryota</taxon>
        <taxon>Metazoa</taxon>
        <taxon>Ecdysozoa</taxon>
        <taxon>Arthropoda</taxon>
        <taxon>Chelicerata</taxon>
        <taxon>Arachnida</taxon>
        <taxon>Araneae</taxon>
        <taxon>Araneomorphae</taxon>
        <taxon>Entelegynae</taxon>
        <taxon>Araneoidea</taxon>
        <taxon>Araneidae</taxon>
        <taxon>Caerostris</taxon>
    </lineage>
</organism>
<accession>A0AAV4MBD2</accession>
<feature type="transmembrane region" description="Helical" evidence="1">
    <location>
        <begin position="98"/>
        <end position="116"/>
    </location>
</feature>
<gene>
    <name evidence="2" type="ORF">CEXT_690991</name>
</gene>
<keyword evidence="3" id="KW-1185">Reference proteome</keyword>
<dbReference type="AlphaFoldDB" id="A0AAV4MBD2"/>
<proteinExistence type="predicted"/>
<evidence type="ECO:0000313" key="2">
    <source>
        <dbReference type="EMBL" id="GIX69653.1"/>
    </source>
</evidence>
<protein>
    <submittedName>
        <fullName evidence="2">Uncharacterized protein</fullName>
    </submittedName>
</protein>
<comment type="caution">
    <text evidence="2">The sequence shown here is derived from an EMBL/GenBank/DDBJ whole genome shotgun (WGS) entry which is preliminary data.</text>
</comment>
<keyword evidence="1" id="KW-0812">Transmembrane</keyword>
<evidence type="ECO:0000313" key="3">
    <source>
        <dbReference type="Proteomes" id="UP001054945"/>
    </source>
</evidence>
<reference evidence="2 3" key="1">
    <citation type="submission" date="2021-06" db="EMBL/GenBank/DDBJ databases">
        <title>Caerostris extrusa draft genome.</title>
        <authorList>
            <person name="Kono N."/>
            <person name="Arakawa K."/>
        </authorList>
    </citation>
    <scope>NUCLEOTIDE SEQUENCE [LARGE SCALE GENOMIC DNA]</scope>
</reference>
<keyword evidence="1" id="KW-0472">Membrane</keyword>
<keyword evidence="1" id="KW-1133">Transmembrane helix</keyword>
<name>A0AAV4MBD2_CAEEX</name>
<feature type="transmembrane region" description="Helical" evidence="1">
    <location>
        <begin position="59"/>
        <end position="78"/>
    </location>
</feature>
<dbReference type="Proteomes" id="UP001054945">
    <property type="component" value="Unassembled WGS sequence"/>
</dbReference>
<sequence>MNGGGGRKREEEDNSARSFLRAEEEKVCPCAAAVLGKALTQSLYPFGNEGLGRRPNLHFLFSLPTLVMWVAMCGVWALGGRSGQGPLYDGAISAAARTSEVILLVLWHAGGIRLSLVRRLPRKHLFVSLGEY</sequence>